<proteinExistence type="predicted"/>
<dbReference type="PROSITE" id="PS50206">
    <property type="entry name" value="RHODANESE_3"/>
    <property type="match status" value="1"/>
</dbReference>
<dbReference type="InterPro" id="IPR022111">
    <property type="entry name" value="Rhodanese_C"/>
</dbReference>
<dbReference type="PANTHER" id="PTHR43268">
    <property type="entry name" value="THIOSULFATE SULFURTRANSFERASE/RHODANESE-LIKE DOMAIN-CONTAINING PROTEIN 2"/>
    <property type="match status" value="1"/>
</dbReference>
<sequence>MYETVKVANALKEMAKNLTGKLRIAKEGINLTVAGTLENVEKFINNITDKFEFLKEFRLDSNVDSNELKLKRLNFFKNSPGCEHVFDNLSVKVCDEITPFNVSGKFEGEFLKVSPEEFHELIETGLSEGNTVLLDTRNYYESKLGYFKGAITPPIRKFSSLPSYLKSNKEVFRNKKVLNYCTGGVRCAKACSYIKEILPDSEIIMLDGGIHNYIEWINKENEGKTEEDKKELFFLGSNYVFDARVKISPNNHKIVAKCNFCMKNSENYIKCTGIGCHLMFISCKESCYNKNKFCCEVCRDRDAQLKVVLNALNSNIENTEESPDSQNLELKKIKKIQCNCEVERRKKLEEGI</sequence>
<dbReference type="PANTHER" id="PTHR43268:SF6">
    <property type="entry name" value="THIOSULFATE SULFURTRANSFERASE_RHODANESE-LIKE DOMAIN-CONTAINING PROTEIN 2"/>
    <property type="match status" value="1"/>
</dbReference>
<dbReference type="Pfam" id="PF17773">
    <property type="entry name" value="UPF0176_N"/>
    <property type="match status" value="1"/>
</dbReference>
<dbReference type="Gene3D" id="3.40.250.10">
    <property type="entry name" value="Rhodanese-like domain"/>
    <property type="match status" value="1"/>
</dbReference>
<keyword evidence="3" id="KW-1185">Reference proteome</keyword>
<dbReference type="Pfam" id="PF00581">
    <property type="entry name" value="Rhodanese"/>
    <property type="match status" value="1"/>
</dbReference>
<evidence type="ECO:0000259" key="1">
    <source>
        <dbReference type="PROSITE" id="PS50206"/>
    </source>
</evidence>
<dbReference type="Pfam" id="PF12368">
    <property type="entry name" value="Rhodanese_C"/>
    <property type="match status" value="1"/>
</dbReference>
<name>A0AAD5XYB8_9FUNG</name>
<feature type="domain" description="Rhodanese" evidence="1">
    <location>
        <begin position="127"/>
        <end position="215"/>
    </location>
</feature>
<dbReference type="InterPro" id="IPR001763">
    <property type="entry name" value="Rhodanese-like_dom"/>
</dbReference>
<evidence type="ECO:0000313" key="3">
    <source>
        <dbReference type="Proteomes" id="UP001211065"/>
    </source>
</evidence>
<evidence type="ECO:0000313" key="2">
    <source>
        <dbReference type="EMBL" id="KAJ3215590.1"/>
    </source>
</evidence>
<dbReference type="InterPro" id="IPR020936">
    <property type="entry name" value="TrhO"/>
</dbReference>
<dbReference type="AlphaFoldDB" id="A0AAD5XYB8"/>
<accession>A0AAD5XYB8</accession>
<dbReference type="Gene3D" id="3.30.70.100">
    <property type="match status" value="1"/>
</dbReference>
<comment type="caution">
    <text evidence="2">The sequence shown here is derived from an EMBL/GenBank/DDBJ whole genome shotgun (WGS) entry which is preliminary data.</text>
</comment>
<dbReference type="SMART" id="SM00450">
    <property type="entry name" value="RHOD"/>
    <property type="match status" value="1"/>
</dbReference>
<dbReference type="InterPro" id="IPR036873">
    <property type="entry name" value="Rhodanese-like_dom_sf"/>
</dbReference>
<dbReference type="InterPro" id="IPR040503">
    <property type="entry name" value="TRHO_N"/>
</dbReference>
<dbReference type="Proteomes" id="UP001211065">
    <property type="component" value="Unassembled WGS sequence"/>
</dbReference>
<protein>
    <submittedName>
        <fullName evidence="2">Thiosulfate sulfurtransferase (Rhodanese)-like domain-containing protein 2</fullName>
    </submittedName>
</protein>
<reference evidence="2" key="1">
    <citation type="submission" date="2020-05" db="EMBL/GenBank/DDBJ databases">
        <title>Phylogenomic resolution of chytrid fungi.</title>
        <authorList>
            <person name="Stajich J.E."/>
            <person name="Amses K."/>
            <person name="Simmons R."/>
            <person name="Seto K."/>
            <person name="Myers J."/>
            <person name="Bonds A."/>
            <person name="Quandt C.A."/>
            <person name="Barry K."/>
            <person name="Liu P."/>
            <person name="Grigoriev I."/>
            <person name="Longcore J.E."/>
            <person name="James T.Y."/>
        </authorList>
    </citation>
    <scope>NUCLEOTIDE SEQUENCE</scope>
    <source>
        <strain evidence="2">JEL0476</strain>
    </source>
</reference>
<organism evidence="2 3">
    <name type="scientific">Clydaea vesicula</name>
    <dbReference type="NCBI Taxonomy" id="447962"/>
    <lineage>
        <taxon>Eukaryota</taxon>
        <taxon>Fungi</taxon>
        <taxon>Fungi incertae sedis</taxon>
        <taxon>Chytridiomycota</taxon>
        <taxon>Chytridiomycota incertae sedis</taxon>
        <taxon>Chytridiomycetes</taxon>
        <taxon>Lobulomycetales</taxon>
        <taxon>Lobulomycetaceae</taxon>
        <taxon>Clydaea</taxon>
    </lineage>
</organism>
<dbReference type="EMBL" id="JADGJW010000533">
    <property type="protein sequence ID" value="KAJ3215590.1"/>
    <property type="molecule type" value="Genomic_DNA"/>
</dbReference>
<gene>
    <name evidence="2" type="primary">TSTD2</name>
    <name evidence="2" type="ORF">HK099_006293</name>
</gene>
<dbReference type="SUPFAM" id="SSF52821">
    <property type="entry name" value="Rhodanese/Cell cycle control phosphatase"/>
    <property type="match status" value="1"/>
</dbReference>